<feature type="transmembrane region" description="Helical" evidence="6">
    <location>
        <begin position="100"/>
        <end position="120"/>
    </location>
</feature>
<keyword evidence="5 6" id="KW-0472">Membrane</keyword>
<dbReference type="Pfam" id="PF04142">
    <property type="entry name" value="Nuc_sug_transp"/>
    <property type="match status" value="1"/>
</dbReference>
<reference evidence="7 8" key="1">
    <citation type="submission" date="2015-02" db="EMBL/GenBank/DDBJ databases">
        <title>Draft Genome Sequences of Two Closely-Related Aflatoxigenic Aspergillus Species Obtained from the Cote d'Ivoire.</title>
        <authorList>
            <person name="Moore G.G."/>
            <person name="Beltz S.B."/>
            <person name="Mack B.M."/>
        </authorList>
    </citation>
    <scope>NUCLEOTIDE SEQUENCE [LARGE SCALE GENOMIC DNA]</scope>
    <source>
        <strain evidence="7 8">SRRC1432</strain>
    </source>
</reference>
<keyword evidence="8" id="KW-1185">Reference proteome</keyword>
<organism evidence="7 8">
    <name type="scientific">Aspergillus ochraceoroseus</name>
    <dbReference type="NCBI Taxonomy" id="138278"/>
    <lineage>
        <taxon>Eukaryota</taxon>
        <taxon>Fungi</taxon>
        <taxon>Dikarya</taxon>
        <taxon>Ascomycota</taxon>
        <taxon>Pezizomycotina</taxon>
        <taxon>Eurotiomycetes</taxon>
        <taxon>Eurotiomycetidae</taxon>
        <taxon>Eurotiales</taxon>
        <taxon>Aspergillaceae</taxon>
        <taxon>Aspergillus</taxon>
        <taxon>Aspergillus subgen. Nidulantes</taxon>
    </lineage>
</organism>
<feature type="transmembrane region" description="Helical" evidence="6">
    <location>
        <begin position="154"/>
        <end position="174"/>
    </location>
</feature>
<dbReference type="EMBL" id="JYKN01002620">
    <property type="protein sequence ID" value="KKK15702.1"/>
    <property type="molecule type" value="Genomic_DNA"/>
</dbReference>
<comment type="subcellular location">
    <subcellularLocation>
        <location evidence="1">Endoplasmic reticulum membrane</location>
        <topology evidence="1">Multi-pass membrane protein</topology>
    </subcellularLocation>
</comment>
<feature type="transmembrane region" description="Helical" evidence="6">
    <location>
        <begin position="219"/>
        <end position="239"/>
    </location>
</feature>
<evidence type="ECO:0000256" key="5">
    <source>
        <dbReference type="ARBA" id="ARBA00023136"/>
    </source>
</evidence>
<dbReference type="InterPro" id="IPR007271">
    <property type="entry name" value="Nuc_sug_transpt"/>
</dbReference>
<proteinExistence type="predicted"/>
<evidence type="ECO:0008006" key="9">
    <source>
        <dbReference type="Google" id="ProtNLM"/>
    </source>
</evidence>
<evidence type="ECO:0000313" key="7">
    <source>
        <dbReference type="EMBL" id="KKK15702.1"/>
    </source>
</evidence>
<sequence length="348" mass="38167">MESRSRKTWSPGLPGQINIKLLTFTALLLLVLQNMASVTLQHKVQSRPAETKERFEPLTGIILVEILKFILSAIYVLYSLSLYPKAETPSPTFFTAHKDAAVPALLYTIATILQSVGAYYLDLVPYLVLSQLKVIMAPLFARTILNQRYPLKNWLYVAMMALGIVLAQLGSTAGNSSATKPLEARAIVHGVASMLLAGVCVALGSIYMEKTIKRSGFLFLCNAQLAGYSFVFALLYFGWLTQFDFAHFFSGFTVPVVIYIGLQVSGGFLVAWCVQRTSTVTKNYAQGLGFSLAISLPLVLSQHRINIQLLLGVVLVLTSVLASAFSAQKKATTVNIQDEYKSPEMAHV</sequence>
<accession>A0A0F8WWL1</accession>
<dbReference type="AlphaFoldDB" id="A0A0F8WWL1"/>
<evidence type="ECO:0000256" key="4">
    <source>
        <dbReference type="ARBA" id="ARBA00022989"/>
    </source>
</evidence>
<keyword evidence="4 6" id="KW-1133">Transmembrane helix</keyword>
<evidence type="ECO:0000313" key="8">
    <source>
        <dbReference type="Proteomes" id="UP000034947"/>
    </source>
</evidence>
<name>A0A0F8WWL1_9EURO</name>
<keyword evidence="3" id="KW-0256">Endoplasmic reticulum</keyword>
<feature type="transmembrane region" description="Helical" evidence="6">
    <location>
        <begin position="57"/>
        <end position="80"/>
    </location>
</feature>
<dbReference type="Proteomes" id="UP000034947">
    <property type="component" value="Unassembled WGS sequence"/>
</dbReference>
<dbReference type="SUPFAM" id="SSF103481">
    <property type="entry name" value="Multidrug resistance efflux transporter EmrE"/>
    <property type="match status" value="1"/>
</dbReference>
<feature type="transmembrane region" description="Helical" evidence="6">
    <location>
        <begin position="186"/>
        <end position="207"/>
    </location>
</feature>
<feature type="transmembrane region" description="Helical" evidence="6">
    <location>
        <begin position="284"/>
        <end position="301"/>
    </location>
</feature>
<protein>
    <recommendedName>
        <fullName evidence="9">UDP-galactose transporter</fullName>
    </recommendedName>
</protein>
<feature type="transmembrane region" description="Helical" evidence="6">
    <location>
        <begin position="245"/>
        <end position="272"/>
    </location>
</feature>
<dbReference type="InterPro" id="IPR037185">
    <property type="entry name" value="EmrE-like"/>
</dbReference>
<evidence type="ECO:0000256" key="6">
    <source>
        <dbReference type="SAM" id="Phobius"/>
    </source>
</evidence>
<dbReference type="VEuPathDB" id="FungiDB:P175DRAFT_0427407"/>
<evidence type="ECO:0000256" key="3">
    <source>
        <dbReference type="ARBA" id="ARBA00022824"/>
    </source>
</evidence>
<feature type="transmembrane region" description="Helical" evidence="6">
    <location>
        <begin position="307"/>
        <end position="327"/>
    </location>
</feature>
<comment type="caution">
    <text evidence="7">The sequence shown here is derived from an EMBL/GenBank/DDBJ whole genome shotgun (WGS) entry which is preliminary data.</text>
</comment>
<evidence type="ECO:0000256" key="2">
    <source>
        <dbReference type="ARBA" id="ARBA00022692"/>
    </source>
</evidence>
<dbReference type="GO" id="GO:0000139">
    <property type="term" value="C:Golgi membrane"/>
    <property type="evidence" value="ECO:0007669"/>
    <property type="project" value="InterPro"/>
</dbReference>
<dbReference type="PANTHER" id="PTHR10231">
    <property type="entry name" value="NUCLEOTIDE-SUGAR TRANSMEMBRANE TRANSPORTER"/>
    <property type="match status" value="1"/>
</dbReference>
<dbReference type="GO" id="GO:0015165">
    <property type="term" value="F:pyrimidine nucleotide-sugar transmembrane transporter activity"/>
    <property type="evidence" value="ECO:0007669"/>
    <property type="project" value="InterPro"/>
</dbReference>
<evidence type="ECO:0000256" key="1">
    <source>
        <dbReference type="ARBA" id="ARBA00004477"/>
    </source>
</evidence>
<keyword evidence="2 6" id="KW-0812">Transmembrane</keyword>
<gene>
    <name evidence="7" type="ORF">AOCH_006463</name>
</gene>
<dbReference type="OrthoDB" id="408493at2759"/>